<name>A0A0E3WQJ2_9EURY</name>
<dbReference type="PATRIC" id="fig|1434111.4.peg.567"/>
<dbReference type="GeneID" id="24805138"/>
<dbReference type="KEGG" id="mls:MSLAZ_0449"/>
<dbReference type="RefSeq" id="WP_048124541.1">
    <property type="nucleotide sequence ID" value="NZ_CP009515.1"/>
</dbReference>
<gene>
    <name evidence="1" type="ORF">MSLAZ_0449</name>
</gene>
<reference evidence="1 2" key="1">
    <citation type="submission" date="2014-07" db="EMBL/GenBank/DDBJ databases">
        <title>Methanogenic archaea and the global carbon cycle.</title>
        <authorList>
            <person name="Henriksen J.R."/>
            <person name="Luke J."/>
            <person name="Reinhart S."/>
            <person name="Benedict M.N."/>
            <person name="Youngblut N.D."/>
            <person name="Metcalf M.E."/>
            <person name="Whitaker R.J."/>
            <person name="Metcalf W.W."/>
        </authorList>
    </citation>
    <scope>NUCLEOTIDE SEQUENCE [LARGE SCALE GENOMIC DNA]</scope>
    <source>
        <strain evidence="1 2">Z-7289</strain>
    </source>
</reference>
<protein>
    <submittedName>
        <fullName evidence="1">Uncharacterized protein</fullName>
    </submittedName>
</protein>
<keyword evidence="2" id="KW-1185">Reference proteome</keyword>
<evidence type="ECO:0000313" key="1">
    <source>
        <dbReference type="EMBL" id="AKB73710.1"/>
    </source>
</evidence>
<organism evidence="1 2">
    <name type="scientific">Methanosarcina lacustris Z-7289</name>
    <dbReference type="NCBI Taxonomy" id="1434111"/>
    <lineage>
        <taxon>Archaea</taxon>
        <taxon>Methanobacteriati</taxon>
        <taxon>Methanobacteriota</taxon>
        <taxon>Stenosarchaea group</taxon>
        <taxon>Methanomicrobia</taxon>
        <taxon>Methanosarcinales</taxon>
        <taxon>Methanosarcinaceae</taxon>
        <taxon>Methanosarcina</taxon>
    </lineage>
</organism>
<dbReference type="Proteomes" id="UP000033072">
    <property type="component" value="Chromosome"/>
</dbReference>
<evidence type="ECO:0000313" key="2">
    <source>
        <dbReference type="Proteomes" id="UP000033072"/>
    </source>
</evidence>
<dbReference type="OrthoDB" id="132065at2157"/>
<sequence>MEDNEFKRFRHPDPTLNYKRLKMLERILHIVDEGFENSSDFNLTEVRIDLKTLLEDVETEMINRGMGLKK</sequence>
<dbReference type="HOGENOM" id="CLU_188841_0_0_2"/>
<accession>A0A0E3WQJ2</accession>
<proteinExistence type="predicted"/>
<dbReference type="EMBL" id="CP009515">
    <property type="protein sequence ID" value="AKB73710.1"/>
    <property type="molecule type" value="Genomic_DNA"/>
</dbReference>
<dbReference type="AlphaFoldDB" id="A0A0E3WQJ2"/>